<evidence type="ECO:0000256" key="1">
    <source>
        <dbReference type="ARBA" id="ARBA00004251"/>
    </source>
</evidence>
<dbReference type="GO" id="GO:0007156">
    <property type="term" value="P:homophilic cell adhesion via plasma membrane adhesion molecules"/>
    <property type="evidence" value="ECO:0007669"/>
    <property type="project" value="InterPro"/>
</dbReference>
<dbReference type="GO" id="GO:0005912">
    <property type="term" value="C:adherens junction"/>
    <property type="evidence" value="ECO:0007669"/>
    <property type="project" value="TreeGrafter"/>
</dbReference>
<dbReference type="FunFam" id="2.60.40.60:FF:000009">
    <property type="entry name" value="Cadherin 24"/>
    <property type="match status" value="1"/>
</dbReference>
<dbReference type="GO" id="GO:0043083">
    <property type="term" value="C:synaptic cleft"/>
    <property type="evidence" value="ECO:0007669"/>
    <property type="project" value="TreeGrafter"/>
</dbReference>
<dbReference type="GO" id="GO:0007043">
    <property type="term" value="P:cell-cell junction assembly"/>
    <property type="evidence" value="ECO:0007669"/>
    <property type="project" value="TreeGrafter"/>
</dbReference>
<evidence type="ECO:0000256" key="16">
    <source>
        <dbReference type="SAM" id="Phobius"/>
    </source>
</evidence>
<evidence type="ECO:0000313" key="19">
    <source>
        <dbReference type="Proteomes" id="UP000694555"/>
    </source>
</evidence>
<accession>A0A8C0HLZ8</accession>
<dbReference type="InterPro" id="IPR039808">
    <property type="entry name" value="Cadherin"/>
</dbReference>
<dbReference type="GO" id="GO:0043679">
    <property type="term" value="C:axon terminus"/>
    <property type="evidence" value="ECO:0007669"/>
    <property type="project" value="TreeGrafter"/>
</dbReference>
<evidence type="ECO:0000256" key="12">
    <source>
        <dbReference type="ARBA" id="ARBA00023180"/>
    </source>
</evidence>
<keyword evidence="8 13" id="KW-0106">Calcium</keyword>
<evidence type="ECO:0000256" key="14">
    <source>
        <dbReference type="RuleBase" id="RU003318"/>
    </source>
</evidence>
<dbReference type="Gene3D" id="2.60.40.60">
    <property type="entry name" value="Cadherins"/>
    <property type="match status" value="5"/>
</dbReference>
<comment type="subcellular location">
    <subcellularLocation>
        <location evidence="1 14">Cell membrane</location>
        <topology evidence="1 14">Single-pass type I membrane protein</topology>
    </subcellularLocation>
</comment>
<protein>
    <submittedName>
        <fullName evidence="18">Cadherin 8</fullName>
    </submittedName>
</protein>
<evidence type="ECO:0000256" key="9">
    <source>
        <dbReference type="ARBA" id="ARBA00022889"/>
    </source>
</evidence>
<evidence type="ECO:0000256" key="11">
    <source>
        <dbReference type="ARBA" id="ARBA00023136"/>
    </source>
</evidence>
<keyword evidence="9 14" id="KW-0130">Cell adhesion</keyword>
<keyword evidence="5" id="KW-0479">Metal-binding</keyword>
<keyword evidence="6" id="KW-0732">Signal</keyword>
<keyword evidence="4 14" id="KW-0812">Transmembrane</keyword>
<feature type="domain" description="Cadherin" evidence="17">
    <location>
        <begin position="392"/>
        <end position="496"/>
    </location>
</feature>
<evidence type="ECO:0000256" key="3">
    <source>
        <dbReference type="ARBA" id="ARBA00022685"/>
    </source>
</evidence>
<feature type="domain" description="Cadherin" evidence="17">
    <location>
        <begin position="277"/>
        <end position="391"/>
    </location>
</feature>
<dbReference type="GO" id="GO:0016339">
    <property type="term" value="P:calcium-dependent cell-cell adhesion via plasma membrane cell adhesion molecules"/>
    <property type="evidence" value="ECO:0007669"/>
    <property type="project" value="TreeGrafter"/>
</dbReference>
<dbReference type="GO" id="GO:0016342">
    <property type="term" value="C:catenin complex"/>
    <property type="evidence" value="ECO:0007669"/>
    <property type="project" value="TreeGrafter"/>
</dbReference>
<feature type="transmembrane region" description="Helical" evidence="16">
    <location>
        <begin position="613"/>
        <end position="642"/>
    </location>
</feature>
<evidence type="ECO:0000256" key="4">
    <source>
        <dbReference type="ARBA" id="ARBA00022692"/>
    </source>
</evidence>
<evidence type="ECO:0000256" key="10">
    <source>
        <dbReference type="ARBA" id="ARBA00022989"/>
    </source>
</evidence>
<keyword evidence="19" id="KW-1185">Reference proteome</keyword>
<dbReference type="AlphaFoldDB" id="A0A8C0HLZ8"/>
<sequence>MPERLTEMLMDTWTPLIILWITVLPSIYMAPMNQSQVLPSGSSTGLKRLTEEQRVLNRSKRGWVWNQMFVLEEFSGPEPILVGRLHTDLDPGSSKIKYILSGDGAGTIFVINDKTGDIHAMKRLDREEKAEYTLTAQAVDRDTNQPLEPPSEFIIKVQDINDNAPEFVNGPYHATVPEMSVVGTFVTKVTATDADDPVYGNSAKLVYSILEGQPYFSIEPHTAIIKTALPNMDREAKEEYFVVIQAKDMGGHMGGLSGTTTVTITLTDVNDNPPKFAQSLYHFSVMEDVALGEPIGRVKANDLDIGENAKSSYDIIEGDGMDIFEITTDAQTQDGIIRVRKPLDFETKKSYTLKVEAANVHVDPRFISGGPFKDTATVKIVVEDADEPPVFSSPTYLLEVHENAAINSVIGQVTAHDPDVSSSPIRFSIDRHTDLERQFNINAEDGKITLATPLDRETNMWHNITIVATETRNHSQVSRVPVAIKVLDVNDNAPEFASEHEAFLCENGKPGQVIQIVSAVDKDDPKNGHYFLYSLLPEMVNNPNFTIKKNEDNTLSILAKHSGFSRQKQEVYLLPIIISDSGNPPMSSTSTLTIRVCGCSSDGIVQSCNVEAYVLPIGLSMGALIAILACIILLLVIVVLFVTLRRHKNEPLIIKDDEDVRENIIRYDDEGGGEEDTEAFDIATLQNPDGINGFLPRKDIKPDLQFMPRQGLAPVPNGVDVDEFINVRLHEADNDPTAPPYDSIQIYGYEGRGSVAGSLSSLESSTSDSDQNFDYLSEWGPRFKRLGELYSVGESDKET</sequence>
<dbReference type="InterPro" id="IPR020894">
    <property type="entry name" value="Cadherin_CS"/>
</dbReference>
<evidence type="ECO:0000256" key="6">
    <source>
        <dbReference type="ARBA" id="ARBA00022729"/>
    </source>
</evidence>
<evidence type="ECO:0000313" key="18">
    <source>
        <dbReference type="Ensembl" id="ENSBJAP00000014669.1"/>
    </source>
</evidence>
<dbReference type="InterPro" id="IPR015919">
    <property type="entry name" value="Cadherin-like_sf"/>
</dbReference>
<dbReference type="InterPro" id="IPR002126">
    <property type="entry name" value="Cadherin-like_dom"/>
</dbReference>
<dbReference type="InterPro" id="IPR000233">
    <property type="entry name" value="Cadherin_Y-type_LIR"/>
</dbReference>
<dbReference type="PROSITE" id="PS00232">
    <property type="entry name" value="CADHERIN_1"/>
    <property type="match status" value="2"/>
</dbReference>
<dbReference type="FunFam" id="2.60.40.60:FF:000008">
    <property type="entry name" value="Cadherin 24"/>
    <property type="match status" value="1"/>
</dbReference>
<evidence type="ECO:0000256" key="15">
    <source>
        <dbReference type="RuleBase" id="RU004357"/>
    </source>
</evidence>
<keyword evidence="7" id="KW-0677">Repeat</keyword>
<dbReference type="Proteomes" id="UP000694555">
    <property type="component" value="Unplaced"/>
</dbReference>
<evidence type="ECO:0000256" key="13">
    <source>
        <dbReference type="PROSITE-ProRule" id="PRU00043"/>
    </source>
</evidence>
<dbReference type="GO" id="GO:0008013">
    <property type="term" value="F:beta-catenin binding"/>
    <property type="evidence" value="ECO:0007669"/>
    <property type="project" value="TreeGrafter"/>
</dbReference>
<dbReference type="PRINTS" id="PR00205">
    <property type="entry name" value="CADHERIN"/>
</dbReference>
<dbReference type="GO" id="GO:0000902">
    <property type="term" value="P:cell morphogenesis"/>
    <property type="evidence" value="ECO:0007669"/>
    <property type="project" value="TreeGrafter"/>
</dbReference>
<evidence type="ECO:0000259" key="17">
    <source>
        <dbReference type="PROSITE" id="PS50268"/>
    </source>
</evidence>
<evidence type="ECO:0000256" key="5">
    <source>
        <dbReference type="ARBA" id="ARBA00022723"/>
    </source>
</evidence>
<dbReference type="Gene3D" id="4.10.900.10">
    <property type="entry name" value="TCF3-CBD (Catenin binding domain)"/>
    <property type="match status" value="1"/>
</dbReference>
<dbReference type="GO" id="GO:0034332">
    <property type="term" value="P:adherens junction organization"/>
    <property type="evidence" value="ECO:0007669"/>
    <property type="project" value="TreeGrafter"/>
</dbReference>
<dbReference type="Pfam" id="PF01049">
    <property type="entry name" value="CADH_Y-type_LIR"/>
    <property type="match status" value="1"/>
</dbReference>
<evidence type="ECO:0000256" key="2">
    <source>
        <dbReference type="ARBA" id="ARBA00022475"/>
    </source>
</evidence>
<feature type="domain" description="Cadherin" evidence="17">
    <location>
        <begin position="496"/>
        <end position="618"/>
    </location>
</feature>
<feature type="domain" description="Cadherin" evidence="17">
    <location>
        <begin position="87"/>
        <end position="167"/>
    </location>
</feature>
<dbReference type="GO" id="GO:0016477">
    <property type="term" value="P:cell migration"/>
    <property type="evidence" value="ECO:0007669"/>
    <property type="project" value="TreeGrafter"/>
</dbReference>
<feature type="domain" description="Cadherin" evidence="17">
    <location>
        <begin position="168"/>
        <end position="276"/>
    </location>
</feature>
<keyword evidence="11 16" id="KW-0472">Membrane</keyword>
<keyword evidence="12" id="KW-0325">Glycoprotein</keyword>
<dbReference type="FunFam" id="2.60.40.60:FF:000012">
    <property type="entry name" value="Cadherin 24"/>
    <property type="match status" value="1"/>
</dbReference>
<evidence type="ECO:0000256" key="8">
    <source>
        <dbReference type="ARBA" id="ARBA00022837"/>
    </source>
</evidence>
<name>A0A8C0HLZ8_9AVES</name>
<dbReference type="PANTHER" id="PTHR24027">
    <property type="entry name" value="CADHERIN-23"/>
    <property type="match status" value="1"/>
</dbReference>
<dbReference type="CDD" id="cd11304">
    <property type="entry name" value="Cadherin_repeat"/>
    <property type="match status" value="5"/>
</dbReference>
<keyword evidence="2" id="KW-1003">Cell membrane</keyword>
<dbReference type="GO" id="GO:0045296">
    <property type="term" value="F:cadherin binding"/>
    <property type="evidence" value="ECO:0007669"/>
    <property type="project" value="TreeGrafter"/>
</dbReference>
<dbReference type="Pfam" id="PF00028">
    <property type="entry name" value="Cadherin"/>
    <property type="match status" value="5"/>
</dbReference>
<keyword evidence="10 16" id="KW-1133">Transmembrane helix</keyword>
<dbReference type="InterPro" id="IPR027397">
    <property type="entry name" value="Catenin-bd_sf"/>
</dbReference>
<dbReference type="GO" id="GO:0005509">
    <property type="term" value="F:calcium ion binding"/>
    <property type="evidence" value="ECO:0007669"/>
    <property type="project" value="UniProtKB-UniRule"/>
</dbReference>
<evidence type="ECO:0000256" key="7">
    <source>
        <dbReference type="ARBA" id="ARBA00022737"/>
    </source>
</evidence>
<dbReference type="FunFam" id="2.60.40.60:FF:000014">
    <property type="entry name" value="Cadherin 8"/>
    <property type="match status" value="1"/>
</dbReference>
<keyword evidence="3" id="KW-0165">Cleavage on pair of basic residues</keyword>
<dbReference type="FunFam" id="2.60.40.60:FF:000017">
    <property type="entry name" value="Cadherin 24"/>
    <property type="match status" value="1"/>
</dbReference>
<reference evidence="18" key="1">
    <citation type="submission" date="2025-08" db="UniProtKB">
        <authorList>
            <consortium name="Ensembl"/>
        </authorList>
    </citation>
    <scope>IDENTIFICATION</scope>
</reference>
<dbReference type="Ensembl" id="ENSBJAT00000015066.1">
    <property type="protein sequence ID" value="ENSBJAP00000014669.1"/>
    <property type="gene ID" value="ENSBJAG00000009731.1"/>
</dbReference>
<dbReference type="PANTHER" id="PTHR24027:SF273">
    <property type="entry name" value="CADHERIN-8"/>
    <property type="match status" value="1"/>
</dbReference>
<dbReference type="PROSITE" id="PS50268">
    <property type="entry name" value="CADHERIN_2"/>
    <property type="match status" value="5"/>
</dbReference>
<proteinExistence type="predicted"/>
<dbReference type="SMART" id="SM00112">
    <property type="entry name" value="CA"/>
    <property type="match status" value="5"/>
</dbReference>
<comment type="function">
    <text evidence="15">Cadherins are calcium-dependent cell adhesion proteins.</text>
</comment>
<reference evidence="18" key="2">
    <citation type="submission" date="2025-09" db="UniProtKB">
        <authorList>
            <consortium name="Ensembl"/>
        </authorList>
    </citation>
    <scope>IDENTIFICATION</scope>
</reference>
<dbReference type="SUPFAM" id="SSF49313">
    <property type="entry name" value="Cadherin-like"/>
    <property type="match status" value="5"/>
</dbReference>
<organism evidence="18 19">
    <name type="scientific">Buteo japonicus</name>
    <dbReference type="NCBI Taxonomy" id="224669"/>
    <lineage>
        <taxon>Eukaryota</taxon>
        <taxon>Metazoa</taxon>
        <taxon>Chordata</taxon>
        <taxon>Craniata</taxon>
        <taxon>Vertebrata</taxon>
        <taxon>Euteleostomi</taxon>
        <taxon>Archelosauria</taxon>
        <taxon>Archosauria</taxon>
        <taxon>Dinosauria</taxon>
        <taxon>Saurischia</taxon>
        <taxon>Theropoda</taxon>
        <taxon>Coelurosauria</taxon>
        <taxon>Aves</taxon>
        <taxon>Neognathae</taxon>
        <taxon>Neoaves</taxon>
        <taxon>Telluraves</taxon>
        <taxon>Accipitrimorphae</taxon>
        <taxon>Accipitriformes</taxon>
        <taxon>Accipitridae</taxon>
        <taxon>Accipitrinae</taxon>
        <taxon>Buteo</taxon>
    </lineage>
</organism>
<dbReference type="FunFam" id="4.10.900.10:FF:000001">
    <property type="entry name" value="Cadherin 2"/>
    <property type="match status" value="1"/>
</dbReference>
<dbReference type="GO" id="GO:0044331">
    <property type="term" value="P:cell-cell adhesion mediated by cadherin"/>
    <property type="evidence" value="ECO:0007669"/>
    <property type="project" value="TreeGrafter"/>
</dbReference>